<feature type="transmembrane region" description="Helical" evidence="1">
    <location>
        <begin position="41"/>
        <end position="62"/>
    </location>
</feature>
<feature type="transmembrane region" description="Helical" evidence="1">
    <location>
        <begin position="74"/>
        <end position="97"/>
    </location>
</feature>
<dbReference type="AlphaFoldDB" id="A0A0H3GVE1"/>
<name>A0A0H3GVE1_KLEPH</name>
<dbReference type="KEGG" id="kpm:KPHS_p100260"/>
<sequence length="529" mass="60711">MTIPAKIDTTNLLTILGVIAAVWAIITPTSRLRFRFCMTRWDLLIIGLIFILANYLVFAPALRQVGLYYSFGPWIWGLDSSSAVYLLFLLAASYLFIRLKSPTLNRGKIKLFLELIESLHLTKKYDELVLLVEPQLDEIISLANGKPNLIVQWIDKLYGGSDRNALLNGEEPKERNVLVKGLYSLLSPLREKLSSNYEASDKAREVLLNILTSPDLTRHLSLAYPHFCLRLIGADEVVRSDFIDRFINSLLDSPGSRLYVELKNNQNTCTGGRLAIPETNRLLHFFFADSVYASKSGIYRAIGESVCWRLDEDSKLSEILNKPLGSYREQSRFSCPINSGITMFEIMVHQGIHQRLQDHLWLHYFKHFAEKILYQMKVQSIDSIAEHQTPYHYLLCRLFGIAIDWAEQSSYIKTVNNSKEDSRYIPKEATKVLGSMLEHVIPSPKLKGYSKVSILQMVVTCYTRLEERQINDIGEALLIHTTTGEFNSTSLTYRRKLLSIFKRMDPYLQGNAKKFREKIELAIQIKLNR</sequence>
<proteinExistence type="predicted"/>
<dbReference type="HOGENOM" id="CLU_037006_0_0_6"/>
<keyword evidence="2" id="KW-0614">Plasmid</keyword>
<feature type="transmembrane region" description="Helical" evidence="1">
    <location>
        <begin position="12"/>
        <end position="29"/>
    </location>
</feature>
<dbReference type="Proteomes" id="UP000007841">
    <property type="component" value="Plasmid pKPHS1"/>
</dbReference>
<gene>
    <name evidence="2" type="ordered locus">KPHS_p100260</name>
</gene>
<keyword evidence="1" id="KW-1133">Transmembrane helix</keyword>
<dbReference type="RefSeq" id="YP_005220833.1">
    <property type="nucleotide sequence ID" value="NC_016838.1"/>
</dbReference>
<keyword evidence="1" id="KW-0472">Membrane</keyword>
<dbReference type="PATRIC" id="fig|1125630.4.peg.5217"/>
<evidence type="ECO:0000313" key="3">
    <source>
        <dbReference type="Proteomes" id="UP000007841"/>
    </source>
</evidence>
<organism evidence="2 3">
    <name type="scientific">Klebsiella pneumoniae subsp. pneumoniae (strain HS11286)</name>
    <dbReference type="NCBI Taxonomy" id="1125630"/>
    <lineage>
        <taxon>Bacteria</taxon>
        <taxon>Pseudomonadati</taxon>
        <taxon>Pseudomonadota</taxon>
        <taxon>Gammaproteobacteria</taxon>
        <taxon>Enterobacterales</taxon>
        <taxon>Enterobacteriaceae</taxon>
        <taxon>Klebsiella/Raoultella group</taxon>
        <taxon>Klebsiella</taxon>
        <taxon>Klebsiella pneumoniae complex</taxon>
    </lineage>
</organism>
<dbReference type="EMBL" id="CP003223">
    <property type="protein sequence ID" value="AEW91934.1"/>
    <property type="molecule type" value="Genomic_DNA"/>
</dbReference>
<evidence type="ECO:0000256" key="1">
    <source>
        <dbReference type="SAM" id="Phobius"/>
    </source>
</evidence>
<geneLocation type="plasmid" evidence="2 3">
    <name>pKPHS1</name>
</geneLocation>
<keyword evidence="3" id="KW-1185">Reference proteome</keyword>
<dbReference type="GeneID" id="11817922"/>
<reference evidence="3" key="1">
    <citation type="journal article" date="2012" name="J. Bacteriol.">
        <title>Complete genome sequence of Klebsiella pneumoniae subsp. pneumoniae HS11286, a multidrug-resistant strain isolated from human sputum.</title>
        <authorList>
            <person name="Liu P."/>
            <person name="Li P."/>
            <person name="Jiang X."/>
            <person name="Bi D."/>
            <person name="Xie Y."/>
            <person name="Tai C."/>
            <person name="Deng Z."/>
            <person name="Rajakumar K."/>
            <person name="Ou H.Y."/>
        </authorList>
    </citation>
    <scope>NUCLEOTIDE SEQUENCE [LARGE SCALE GENOMIC DNA]</scope>
    <source>
        <strain evidence="3">HS11286</strain>
        <plasmid evidence="3">pKPHS1</plasmid>
    </source>
</reference>
<dbReference type="RefSeq" id="WP_014342097.1">
    <property type="nucleotide sequence ID" value="NC_016838.1"/>
</dbReference>
<keyword evidence="1" id="KW-0812">Transmembrane</keyword>
<evidence type="ECO:0000313" key="2">
    <source>
        <dbReference type="EMBL" id="AEW91934.1"/>
    </source>
</evidence>
<protein>
    <submittedName>
        <fullName evidence="2">Uncharacterized protein</fullName>
    </submittedName>
</protein>
<accession>A0A0H3GVE1</accession>